<dbReference type="PANTHER" id="PTHR44200">
    <property type="entry name" value="DNAJ HOMOLOG SUBFAMILY C MEMBER 7"/>
    <property type="match status" value="1"/>
</dbReference>
<dbReference type="PANTHER" id="PTHR44200:SF1">
    <property type="entry name" value="DNAJ HOMOLOG SUBFAMILY C MEMBER 7"/>
    <property type="match status" value="1"/>
</dbReference>
<comment type="caution">
    <text evidence="1">The sequence shown here is derived from an EMBL/GenBank/DDBJ whole genome shotgun (WGS) entry which is preliminary data.</text>
</comment>
<proteinExistence type="predicted"/>
<reference evidence="1 2" key="1">
    <citation type="submission" date="2019-02" db="EMBL/GenBank/DDBJ databases">
        <title>Genome sequencing of the rare red list fungi Antrodiella citrinella (Flaviporus citrinellus).</title>
        <authorList>
            <person name="Buettner E."/>
            <person name="Kellner H."/>
        </authorList>
    </citation>
    <scope>NUCLEOTIDE SEQUENCE [LARGE SCALE GENOMIC DNA]</scope>
    <source>
        <strain evidence="1 2">DSM 108506</strain>
    </source>
</reference>
<name>A0A4S4MQU4_9APHY</name>
<evidence type="ECO:0000313" key="2">
    <source>
        <dbReference type="Proteomes" id="UP000308730"/>
    </source>
</evidence>
<dbReference type="OrthoDB" id="2423701at2759"/>
<dbReference type="AlphaFoldDB" id="A0A4S4MQU4"/>
<dbReference type="Gene3D" id="1.25.40.10">
    <property type="entry name" value="Tetratricopeptide repeat domain"/>
    <property type="match status" value="1"/>
</dbReference>
<evidence type="ECO:0000313" key="1">
    <source>
        <dbReference type="EMBL" id="THH28442.1"/>
    </source>
</evidence>
<dbReference type="Proteomes" id="UP000308730">
    <property type="component" value="Unassembled WGS sequence"/>
</dbReference>
<keyword evidence="2" id="KW-1185">Reference proteome</keyword>
<sequence>MSASGANDNTLAVQLKEAGNALFVAKKYQAAYKKYSEAINADGNSAVLYANRAACSQFLKKFLDAASDAKKSLGNNQSCVDTWQKALQALPIENLTAAELKQKETYELELKSAKSKLHTVQNTVLRGTSVKSGQAPWQLAIQLEDDLLSRGPDAFKSSAMVIAGAYGDWQDGEKKMRMQRVLQSPQGPMMMGFTGALELFTNAILRDDRIFHMSSADWLDMYNKQVMIEAQQVDAWVDLGPKQMMIEAVKRQRAQGWEITRPALTVTIRSWIMRGFMEQTMLQRNEIGVEFIGRALEVLRWGVEKWKDVPQEQKGAIFVITFIRGVHSIYLETYMKAHLSQPRKFSLETLFKEAKDLLDSLDVPVIPNEDPGFIMSFNMYPKGRAFSMIGFYHVQKVTQLFAQKGDIPALLTHRRAAADAYLQASQCYPEDDEMHIWFLKCAFESYCLCSTPLTVTLPLMEKIRLAFPNVMKIWQSSALSLQGGSIVYQKTMATETVCRERLAAGKLTMDSCFVPDELKSQMPLW</sequence>
<protein>
    <submittedName>
        <fullName evidence="1">Uncharacterized protein</fullName>
    </submittedName>
</protein>
<organism evidence="1 2">
    <name type="scientific">Antrodiella citrinella</name>
    <dbReference type="NCBI Taxonomy" id="2447956"/>
    <lineage>
        <taxon>Eukaryota</taxon>
        <taxon>Fungi</taxon>
        <taxon>Dikarya</taxon>
        <taxon>Basidiomycota</taxon>
        <taxon>Agaricomycotina</taxon>
        <taxon>Agaricomycetes</taxon>
        <taxon>Polyporales</taxon>
        <taxon>Steccherinaceae</taxon>
        <taxon>Antrodiella</taxon>
    </lineage>
</organism>
<dbReference type="SMART" id="SM00028">
    <property type="entry name" value="TPR"/>
    <property type="match status" value="2"/>
</dbReference>
<dbReference type="SUPFAM" id="SSF48452">
    <property type="entry name" value="TPR-like"/>
    <property type="match status" value="1"/>
</dbReference>
<dbReference type="InterPro" id="IPR052758">
    <property type="entry name" value="SRC_co-chaperone"/>
</dbReference>
<dbReference type="InterPro" id="IPR011990">
    <property type="entry name" value="TPR-like_helical_dom_sf"/>
</dbReference>
<dbReference type="EMBL" id="SGPM01000179">
    <property type="protein sequence ID" value="THH28442.1"/>
    <property type="molecule type" value="Genomic_DNA"/>
</dbReference>
<accession>A0A4S4MQU4</accession>
<gene>
    <name evidence="1" type="ORF">EUX98_g5763</name>
</gene>
<dbReference type="InterPro" id="IPR019734">
    <property type="entry name" value="TPR_rpt"/>
</dbReference>